<feature type="region of interest" description="Disordered" evidence="1">
    <location>
        <begin position="235"/>
        <end position="256"/>
    </location>
</feature>
<dbReference type="AlphaFoldDB" id="A0A0C5VV22"/>
<dbReference type="KEGG" id="gsn:YC6258_05962"/>
<evidence type="ECO:0000313" key="2">
    <source>
        <dbReference type="EMBL" id="AJQ97986.1"/>
    </source>
</evidence>
<dbReference type="Proteomes" id="UP000032266">
    <property type="component" value="Chromosome"/>
</dbReference>
<evidence type="ECO:0000313" key="3">
    <source>
        <dbReference type="Proteomes" id="UP000032266"/>
    </source>
</evidence>
<dbReference type="EMBL" id="CP007142">
    <property type="protein sequence ID" value="AJQ97986.1"/>
    <property type="molecule type" value="Genomic_DNA"/>
</dbReference>
<sequence length="335" mass="38257">MSNGIPLERHWSSLIKRLKRRTRLYAGLTEARTAAILEHEIRLQLQALVPHWSALQPGTSAEEICAAILIYRLNDEARDHCQAFISDLPQTPEHTAAIRQATILSQPLATTEDDAWTDILTTPETTTGHDWKTAMTQLLQQHKFEAVDHFATMTSGHERLYALALAVRAGDAHAFETLSRLEAEHPEQIWSAYWLCARPDACERILHALETPHTAHQAAVVWEMMSGQTLSWQPTVGSIDGQKRSQGPKLPDPSTAQVWWQQHQQMPLPLLHGKPLQTAELEIFLQQYCGQITEPLWWLRQYQQQQYLPDMHQSWHLHRLQVLNPQSGEHAHAAR</sequence>
<protein>
    <submittedName>
        <fullName evidence="2">Uncharacterized protein</fullName>
    </submittedName>
</protein>
<accession>A0A0C5VV22</accession>
<dbReference type="HOGENOM" id="CLU_828365_0_0_6"/>
<dbReference type="RefSeq" id="WP_044619588.1">
    <property type="nucleotide sequence ID" value="NZ_CP007142.1"/>
</dbReference>
<evidence type="ECO:0000256" key="1">
    <source>
        <dbReference type="SAM" id="MobiDB-lite"/>
    </source>
</evidence>
<name>A0A0C5VV22_9GAMM</name>
<reference evidence="2 3" key="1">
    <citation type="submission" date="2014-01" db="EMBL/GenBank/DDBJ databases">
        <title>Full genme sequencing of cellulolytic bacterium Gynuella sunshinyii YC6258T gen. nov., sp. nov.</title>
        <authorList>
            <person name="Khan H."/>
            <person name="Chung E.J."/>
            <person name="Chung Y.R."/>
        </authorList>
    </citation>
    <scope>NUCLEOTIDE SEQUENCE [LARGE SCALE GENOMIC DNA]</scope>
    <source>
        <strain evidence="2 3">YC6258</strain>
    </source>
</reference>
<organism evidence="2 3">
    <name type="scientific">Gynuella sunshinyii YC6258</name>
    <dbReference type="NCBI Taxonomy" id="1445510"/>
    <lineage>
        <taxon>Bacteria</taxon>
        <taxon>Pseudomonadati</taxon>
        <taxon>Pseudomonadota</taxon>
        <taxon>Gammaproteobacteria</taxon>
        <taxon>Oceanospirillales</taxon>
        <taxon>Saccharospirillaceae</taxon>
        <taxon>Gynuella</taxon>
    </lineage>
</organism>
<dbReference type="STRING" id="1445510.YC6258_05962"/>
<proteinExistence type="predicted"/>
<gene>
    <name evidence="2" type="ORF">YC6258_05962</name>
</gene>
<keyword evidence="3" id="KW-1185">Reference proteome</keyword>